<dbReference type="OrthoDB" id="514402at2"/>
<dbReference type="AlphaFoldDB" id="F4LQV4"/>
<proteinExistence type="predicted"/>
<dbReference type="EMBL" id="HF563609">
    <property type="protein sequence ID" value="CCP26955.1"/>
    <property type="molecule type" value="Genomic_DNA"/>
</dbReference>
<accession>F4LQV4</accession>
<dbReference type="HOGENOM" id="CLU_083853_1_2_9"/>
<gene>
    <name evidence="2" type="ordered locus">TEPIRE1_2133</name>
</gene>
<dbReference type="PATRIC" id="fig|1209989.3.peg.2453"/>
<dbReference type="KEGG" id="tae:TepiRe1_2133"/>
<name>F4LQV4_TEPAE</name>
<dbReference type="InterPro" id="IPR052948">
    <property type="entry name" value="Low_temp-induced_all0457"/>
</dbReference>
<evidence type="ECO:0000313" key="3">
    <source>
        <dbReference type="Proteomes" id="UP000010802"/>
    </source>
</evidence>
<keyword evidence="3" id="KW-1185">Reference proteome</keyword>
<dbReference type="Proteomes" id="UP000010802">
    <property type="component" value="Chromosome"/>
</dbReference>
<dbReference type="STRING" id="1209989.TepRe1_1979"/>
<dbReference type="RefSeq" id="WP_013779029.1">
    <property type="nucleotide sequence ID" value="NC_015519.1"/>
</dbReference>
<reference evidence="3" key="1">
    <citation type="journal article" date="2013" name="Genome Announc.">
        <title>First genome sequence of a syntrophic acetate-oxidizing bacterium, Tepidanaerobacter acetatoxydans strain Re1.</title>
        <authorList>
            <person name="Manzoor S."/>
            <person name="Bongcam-Rudloff E."/>
            <person name="Schnurer A."/>
            <person name="Muller B."/>
        </authorList>
    </citation>
    <scope>NUCLEOTIDE SEQUENCE [LARGE SCALE GENOMIC DNA]</scope>
    <source>
        <strain evidence="3">Re1</strain>
    </source>
</reference>
<protein>
    <recommendedName>
        <fullName evidence="1">General stress protein 17M-like domain-containing protein</fullName>
    </recommendedName>
</protein>
<organism evidence="2 3">
    <name type="scientific">Tepidanaerobacter acetatoxydans (strain DSM 21804 / JCM 16047 / Re1)</name>
    <dbReference type="NCBI Taxonomy" id="1209989"/>
    <lineage>
        <taxon>Bacteria</taxon>
        <taxon>Bacillati</taxon>
        <taxon>Bacillota</taxon>
        <taxon>Clostridia</taxon>
        <taxon>Thermosediminibacterales</taxon>
        <taxon>Tepidanaerobacteraceae</taxon>
        <taxon>Tepidanaerobacter</taxon>
    </lineage>
</organism>
<sequence length="163" mass="16520">MVKTVIGVFDNYDQAEKAVAQLRKSGYDTNEISIVAKDKQADRNSGNGEDDTALNMGTIAGGTATGGALGGLAGLAMGAGALAIPGFGPIIAAGPIAGLLSGAATGGVAGGLIDWGIPEEQGKHYEDEIKQGKILAAVRTHEQKVEKAADIFRQNGASDVNIK</sequence>
<accession>L0S100</accession>
<dbReference type="PANTHER" id="PTHR36109">
    <property type="entry name" value="MEMBRANE PROTEIN-RELATED"/>
    <property type="match status" value="1"/>
</dbReference>
<evidence type="ECO:0000259" key="1">
    <source>
        <dbReference type="Pfam" id="PF11181"/>
    </source>
</evidence>
<dbReference type="Pfam" id="PF11181">
    <property type="entry name" value="YflT"/>
    <property type="match status" value="1"/>
</dbReference>
<dbReference type="eggNOG" id="COG4803">
    <property type="taxonomic scope" value="Bacteria"/>
</dbReference>
<evidence type="ECO:0000313" key="2">
    <source>
        <dbReference type="EMBL" id="CCP26955.1"/>
    </source>
</evidence>
<feature type="domain" description="General stress protein 17M-like" evidence="1">
    <location>
        <begin position="5"/>
        <end position="73"/>
    </location>
</feature>
<dbReference type="InterPro" id="IPR025889">
    <property type="entry name" value="GSP17M-like_dom"/>
</dbReference>
<dbReference type="KEGG" id="tep:TepRe1_1979"/>
<dbReference type="PANTHER" id="PTHR36109:SF2">
    <property type="entry name" value="MEMBRANE PROTEIN"/>
    <property type="match status" value="1"/>
</dbReference>